<dbReference type="RefSeq" id="XP_022463890.1">
    <property type="nucleotide sequence ID" value="XM_022607278.1"/>
</dbReference>
<proteinExistence type="predicted"/>
<protein>
    <submittedName>
        <fullName evidence="2">Uncharacterized protein</fullName>
    </submittedName>
</protein>
<dbReference type="HOGENOM" id="CLU_934026_0_0_1"/>
<dbReference type="InterPro" id="IPR036910">
    <property type="entry name" value="HMG_box_dom_sf"/>
</dbReference>
<dbReference type="AlphaFoldDB" id="J7S539"/>
<dbReference type="EMBL" id="HE978316">
    <property type="protein sequence ID" value="CCK69644.1"/>
    <property type="molecule type" value="Genomic_DNA"/>
</dbReference>
<evidence type="ECO:0000313" key="2">
    <source>
        <dbReference type="EMBL" id="CCK69644.1"/>
    </source>
</evidence>
<reference evidence="2 3" key="1">
    <citation type="journal article" date="2011" name="Proc. Natl. Acad. Sci. U.S.A.">
        <title>Evolutionary erosion of yeast sex chromosomes by mating-type switching accidents.</title>
        <authorList>
            <person name="Gordon J.L."/>
            <person name="Armisen D."/>
            <person name="Proux-Wera E."/>
            <person name="Oheigeartaigh S.S."/>
            <person name="Byrne K.P."/>
            <person name="Wolfe K.H."/>
        </authorList>
    </citation>
    <scope>NUCLEOTIDE SEQUENCE [LARGE SCALE GENOMIC DNA]</scope>
    <source>
        <strain evidence="3">ATCC MYA-139 / BCRC 22969 / CBS 8797 / CCRC 22969 / KCTC 17520 / NBRC 10181 / NCYC 3082</strain>
    </source>
</reference>
<dbReference type="OrthoDB" id="4069939at2759"/>
<dbReference type="GeneID" id="34525324"/>
<name>J7S539_HUIN7</name>
<feature type="compositionally biased region" description="Basic residues" evidence="1">
    <location>
        <begin position="266"/>
        <end position="284"/>
    </location>
</feature>
<dbReference type="Gene3D" id="1.10.30.10">
    <property type="entry name" value="High mobility group box domain"/>
    <property type="match status" value="1"/>
</dbReference>
<dbReference type="OMA" id="FNEFMYF"/>
<dbReference type="Proteomes" id="UP000006310">
    <property type="component" value="Chromosome 3"/>
</dbReference>
<organism evidence="2 3">
    <name type="scientific">Huiozyma naganishii (strain ATCC MYA-139 / BCRC 22969 / CBS 8797 / KCTC 17520 / NBRC 10181 / NCYC 3082 / Yp74L-3)</name>
    <name type="common">Yeast</name>
    <name type="synonym">Kazachstania naganishii</name>
    <dbReference type="NCBI Taxonomy" id="1071383"/>
    <lineage>
        <taxon>Eukaryota</taxon>
        <taxon>Fungi</taxon>
        <taxon>Dikarya</taxon>
        <taxon>Ascomycota</taxon>
        <taxon>Saccharomycotina</taxon>
        <taxon>Saccharomycetes</taxon>
        <taxon>Saccharomycetales</taxon>
        <taxon>Saccharomycetaceae</taxon>
        <taxon>Huiozyma</taxon>
    </lineage>
</organism>
<reference evidence="3" key="2">
    <citation type="submission" date="2012-08" db="EMBL/GenBank/DDBJ databases">
        <title>Genome sequence of Kazachstania naganishii.</title>
        <authorList>
            <person name="Gordon J.L."/>
            <person name="Armisen D."/>
            <person name="Proux-Wera E."/>
            <person name="OhEigeartaigh S.S."/>
            <person name="Byrne K.P."/>
            <person name="Wolfe K.H."/>
        </authorList>
    </citation>
    <scope>NUCLEOTIDE SEQUENCE [LARGE SCALE GENOMIC DNA]</scope>
    <source>
        <strain evidence="3">ATCC MYA-139 / BCRC 22969 / CBS 8797 / CCRC 22969 / KCTC 17520 / NBRC 10181 / NCYC 3082</strain>
    </source>
</reference>
<feature type="region of interest" description="Disordered" evidence="1">
    <location>
        <begin position="266"/>
        <end position="298"/>
    </location>
</feature>
<accession>J7S539</accession>
<gene>
    <name evidence="2" type="primary">KNAG0C05460</name>
    <name evidence="2" type="ordered locus">KNAG_0C05460</name>
</gene>
<evidence type="ECO:0000256" key="1">
    <source>
        <dbReference type="SAM" id="MobiDB-lite"/>
    </source>
</evidence>
<dbReference type="KEGG" id="kng:KNAG_0C05460"/>
<sequence length="298" mass="33806">MLHRSASANAVATLRRRSRSFSSVSGQTTGRPFLRRTLSQSSNISMVSSLNSNQKLRDESFNEFWHFLSGDEYYGAVNSLWDKLPQDTKDIFVAKVVQKRRSTKWTYEDVGDLFTDQAVPTKNSFMHYRRRVSPYFRNNAPGIRESVISKTVADIYNNELTDEERLELKREAEHLRAQTLAERIEIAQRYVELNTRGLDADPFLAEVRQWREENRSLAPSVQQVNSLVEKLDLGKAEPAVAVAAAAAAKPSSFVGELTAQSRKLLNKFKSKSKKKRGKNKSKSKKAADARPLEILVPL</sequence>
<evidence type="ECO:0000313" key="3">
    <source>
        <dbReference type="Proteomes" id="UP000006310"/>
    </source>
</evidence>
<keyword evidence="3" id="KW-1185">Reference proteome</keyword>